<keyword evidence="9" id="KW-0472">Membrane</keyword>
<keyword evidence="5" id="KW-0812">Transmembrane</keyword>
<reference evidence="11" key="1">
    <citation type="submission" date="2021-02" db="EMBL/GenBank/DDBJ databases">
        <authorList>
            <person name="Dougan E. K."/>
            <person name="Rhodes N."/>
            <person name="Thang M."/>
            <person name="Chan C."/>
        </authorList>
    </citation>
    <scope>NUCLEOTIDE SEQUENCE</scope>
</reference>
<dbReference type="Gene3D" id="3.90.550.50">
    <property type="match status" value="1"/>
</dbReference>
<dbReference type="EMBL" id="CAJNNW010020597">
    <property type="protein sequence ID" value="CAE8666489.1"/>
    <property type="molecule type" value="Genomic_DNA"/>
</dbReference>
<accession>A0A813J5T9</accession>
<evidence type="ECO:0000256" key="10">
    <source>
        <dbReference type="SAM" id="MobiDB-lite"/>
    </source>
</evidence>
<dbReference type="GO" id="GO:0000139">
    <property type="term" value="C:Golgi membrane"/>
    <property type="evidence" value="ECO:0007669"/>
    <property type="project" value="UniProtKB-SubCell"/>
</dbReference>
<dbReference type="GO" id="GO:0006493">
    <property type="term" value="P:protein O-linked glycosylation"/>
    <property type="evidence" value="ECO:0007669"/>
    <property type="project" value="TreeGrafter"/>
</dbReference>
<proteinExistence type="inferred from homology"/>
<keyword evidence="3" id="KW-0328">Glycosyltransferase</keyword>
<evidence type="ECO:0000256" key="8">
    <source>
        <dbReference type="ARBA" id="ARBA00023034"/>
    </source>
</evidence>
<keyword evidence="4" id="KW-0808">Transferase</keyword>
<evidence type="ECO:0000313" key="11">
    <source>
        <dbReference type="EMBL" id="CAE8666489.1"/>
    </source>
</evidence>
<dbReference type="PANTHER" id="PTHR11214">
    <property type="entry name" value="BETA-1,3-N-ACETYLGLUCOSAMINYLTRANSFERASE"/>
    <property type="match status" value="1"/>
</dbReference>
<evidence type="ECO:0000256" key="7">
    <source>
        <dbReference type="ARBA" id="ARBA00022989"/>
    </source>
</evidence>
<dbReference type="Proteomes" id="UP000626109">
    <property type="component" value="Unassembled WGS sequence"/>
</dbReference>
<evidence type="ECO:0000313" key="12">
    <source>
        <dbReference type="Proteomes" id="UP000626109"/>
    </source>
</evidence>
<dbReference type="InterPro" id="IPR002659">
    <property type="entry name" value="Glyco_trans_31"/>
</dbReference>
<organism evidence="11 12">
    <name type="scientific">Polarella glacialis</name>
    <name type="common">Dinoflagellate</name>
    <dbReference type="NCBI Taxonomy" id="89957"/>
    <lineage>
        <taxon>Eukaryota</taxon>
        <taxon>Sar</taxon>
        <taxon>Alveolata</taxon>
        <taxon>Dinophyceae</taxon>
        <taxon>Suessiales</taxon>
        <taxon>Suessiaceae</taxon>
        <taxon>Polarella</taxon>
    </lineage>
</organism>
<dbReference type="GO" id="GO:0016758">
    <property type="term" value="F:hexosyltransferase activity"/>
    <property type="evidence" value="ECO:0007669"/>
    <property type="project" value="InterPro"/>
</dbReference>
<gene>
    <name evidence="11" type="ORF">PGLA2088_LOCUS16291</name>
</gene>
<evidence type="ECO:0000256" key="5">
    <source>
        <dbReference type="ARBA" id="ARBA00022692"/>
    </source>
</evidence>
<comment type="subcellular location">
    <subcellularLocation>
        <location evidence="1">Golgi apparatus membrane</location>
        <topology evidence="1">Single-pass type II membrane protein</topology>
    </subcellularLocation>
</comment>
<evidence type="ECO:0000256" key="3">
    <source>
        <dbReference type="ARBA" id="ARBA00022676"/>
    </source>
</evidence>
<dbReference type="Pfam" id="PF01762">
    <property type="entry name" value="Galactosyl_T"/>
    <property type="match status" value="1"/>
</dbReference>
<sequence length="832" mass="91475">MQSISQRHFSRRPSSRLFSARLTAMGVGIPWELSLVLGASCALCLALCPTRARAAAVNEDEGQSRYVEVVGARCAELQGVYPLGGVGEAWSEALLQAATQLCDAEAQCAGVMRYVGDNAEHCQDWCGRPQFCTTLSTGEGFSANTLWVSYVKAELYPATAGHEAVQQGSARPETAPLGPGEDWRQLDCNGLVSGPGEVPPVVLISAAILGQQPPVPGACHVLHWPWGEGDVGPARVEESFVDGVLTEVEQDDLPVFAAAGPPTDFGFNQTRSTLYRYFFDPVPEMPTAEGGRGRPGSKRHVLSVFFLSATSSCNGGEGQPALSVDYAKLEIGAQHVYVDDATHVTREAAVKHYHFTLMCGDFSIQPFPPPALVYSLAYVSHAMVPEFIHWKASRMFYHLPDAAQGVRSLKVANLQVYLENMLSDPKQDKLLEYKQTFTLLMQQLFWYRYIESARKRAEVYACALCDAKSRELKRQGSVSGQALADPGNSNSNNNNMGTPSAVEASSGGPTLNSAVAVVMCVMSRRSAHELRQVVRDTWGQGIAASAPTVVQRFFVGRKADTPIADYSLGDVVELPVPESYRTLNVKALSMLTWAHQTYPNLQWLVRHDDDVYLRAHALLAQLAARPPVRYFWGMFDHGSSPVRDPAHQHYNSYEQFAEQTHPAWGDIFPPYARGLLWAMSADLLGEVVADFMEDVISQPKSVLDQSTADTMPHPDDPAIGVIVTGLVKKGMSVNIDDRDFNSFSLNPSCNSTFSNMHNRTWVVHHVQPETMRCMWELDSAENAHSVMSGNSAVDASLRVFPDLCLCSAEVEEEHDGEEEPFWYDRTRFNSAR</sequence>
<comment type="caution">
    <text evidence="11">The sequence shown here is derived from an EMBL/GenBank/DDBJ whole genome shotgun (WGS) entry which is preliminary data.</text>
</comment>
<evidence type="ECO:0000256" key="4">
    <source>
        <dbReference type="ARBA" id="ARBA00022679"/>
    </source>
</evidence>
<dbReference type="AlphaFoldDB" id="A0A813J5T9"/>
<keyword evidence="7" id="KW-1133">Transmembrane helix</keyword>
<evidence type="ECO:0000256" key="9">
    <source>
        <dbReference type="ARBA" id="ARBA00023136"/>
    </source>
</evidence>
<evidence type="ECO:0000256" key="1">
    <source>
        <dbReference type="ARBA" id="ARBA00004323"/>
    </source>
</evidence>
<protein>
    <recommendedName>
        <fullName evidence="13">Hexosyltransferase</fullName>
    </recommendedName>
</protein>
<name>A0A813J5T9_POLGL</name>
<evidence type="ECO:0008006" key="13">
    <source>
        <dbReference type="Google" id="ProtNLM"/>
    </source>
</evidence>
<keyword evidence="6" id="KW-0735">Signal-anchor</keyword>
<dbReference type="PANTHER" id="PTHR11214:SF3">
    <property type="entry name" value="BETA-1,3-GALACTOSYLTRANSFERASE 6"/>
    <property type="match status" value="1"/>
</dbReference>
<evidence type="ECO:0000256" key="6">
    <source>
        <dbReference type="ARBA" id="ARBA00022968"/>
    </source>
</evidence>
<comment type="similarity">
    <text evidence="2">Belongs to the glycosyltransferase 31 family.</text>
</comment>
<feature type="region of interest" description="Disordered" evidence="10">
    <location>
        <begin position="476"/>
        <end position="507"/>
    </location>
</feature>
<evidence type="ECO:0000256" key="2">
    <source>
        <dbReference type="ARBA" id="ARBA00008661"/>
    </source>
</evidence>
<keyword evidence="8" id="KW-0333">Golgi apparatus</keyword>